<name>A0ABY6N1W4_9ALTE</name>
<evidence type="ECO:0000256" key="1">
    <source>
        <dbReference type="ARBA" id="ARBA00005254"/>
    </source>
</evidence>
<comment type="similarity">
    <text evidence="1">Belongs to the enoyl-CoA hydratase/isomerase family.</text>
</comment>
<keyword evidence="3" id="KW-1185">Reference proteome</keyword>
<dbReference type="InterPro" id="IPR045002">
    <property type="entry name" value="Ech1-like"/>
</dbReference>
<evidence type="ECO:0000313" key="3">
    <source>
        <dbReference type="Proteomes" id="UP001163739"/>
    </source>
</evidence>
<dbReference type="Gene3D" id="3.90.226.10">
    <property type="entry name" value="2-enoyl-CoA Hydratase, Chain A, domain 1"/>
    <property type="match status" value="1"/>
</dbReference>
<gene>
    <name evidence="2" type="ORF">NKI27_18455</name>
</gene>
<dbReference type="InterPro" id="IPR001753">
    <property type="entry name" value="Enoyl-CoA_hydra/iso"/>
</dbReference>
<dbReference type="NCBIfam" id="NF004794">
    <property type="entry name" value="PRK06142.1"/>
    <property type="match status" value="1"/>
</dbReference>
<evidence type="ECO:0000313" key="2">
    <source>
        <dbReference type="EMBL" id="UZE96002.1"/>
    </source>
</evidence>
<dbReference type="InterPro" id="IPR014748">
    <property type="entry name" value="Enoyl-CoA_hydra_C"/>
</dbReference>
<dbReference type="PANTHER" id="PTHR43149:SF3">
    <property type="entry name" value="DELTA(3,5)-DELTA(2,4)-DIENOYL-COA ISOMERASE, PEROXISOMAL-LIKE"/>
    <property type="match status" value="1"/>
</dbReference>
<organism evidence="2 3">
    <name type="scientific">Alkalimarinus alittae</name>
    <dbReference type="NCBI Taxonomy" id="2961619"/>
    <lineage>
        <taxon>Bacteria</taxon>
        <taxon>Pseudomonadati</taxon>
        <taxon>Pseudomonadota</taxon>
        <taxon>Gammaproteobacteria</taxon>
        <taxon>Alteromonadales</taxon>
        <taxon>Alteromonadaceae</taxon>
        <taxon>Alkalimarinus</taxon>
    </lineage>
</organism>
<dbReference type="Gene3D" id="1.10.12.10">
    <property type="entry name" value="Lyase 2-enoyl-coa Hydratase, Chain A, domain 2"/>
    <property type="match status" value="1"/>
</dbReference>
<dbReference type="SUPFAM" id="SSF52096">
    <property type="entry name" value="ClpP/crotonase"/>
    <property type="match status" value="1"/>
</dbReference>
<protein>
    <submittedName>
        <fullName evidence="2">Crotonase/enoyl-CoA hydratase family protein</fullName>
    </submittedName>
</protein>
<dbReference type="Pfam" id="PF00378">
    <property type="entry name" value="ECH_1"/>
    <property type="match status" value="1"/>
</dbReference>
<dbReference type="InterPro" id="IPR029045">
    <property type="entry name" value="ClpP/crotonase-like_dom_sf"/>
</dbReference>
<dbReference type="EMBL" id="CP100390">
    <property type="protein sequence ID" value="UZE96002.1"/>
    <property type="molecule type" value="Genomic_DNA"/>
</dbReference>
<sequence>MSFKSLEVSIENHIAHVKLNRPNELNSMNTDFWKELPVAISEIDNKAEARVIVISSTGKHFSAGMDLAVFTSPNSIPMNGDPARMAENLRRAVLQLQQAFNVLEEARIPVLVAIQGGCIGGAVDMVSACDSRYCTEDTFFTIKETQLGMTADLGTLQRLPHLIPQGIMRELAYTGRKFHAQEAKEIGLVNKVFPTQDAMLDGVMEVAREIAKQSPMAVAGCKEMINYSRDHSVADSLKYMATWQSGMFRPQDMMKCFGAKAQKVDPDFEPLLPIKPLFS</sequence>
<accession>A0ABY6N1W4</accession>
<dbReference type="Proteomes" id="UP001163739">
    <property type="component" value="Chromosome"/>
</dbReference>
<dbReference type="PANTHER" id="PTHR43149">
    <property type="entry name" value="ENOYL-COA HYDRATASE"/>
    <property type="match status" value="1"/>
</dbReference>
<proteinExistence type="inferred from homology"/>
<dbReference type="RefSeq" id="WP_265047487.1">
    <property type="nucleotide sequence ID" value="NZ_CP100390.1"/>
</dbReference>
<dbReference type="CDD" id="cd06558">
    <property type="entry name" value="crotonase-like"/>
    <property type="match status" value="1"/>
</dbReference>
<reference evidence="2" key="1">
    <citation type="submission" date="2022-06" db="EMBL/GenBank/DDBJ databases">
        <title>Alkalimarinus sp. nov., isolated from gut of a Alitta virens.</title>
        <authorList>
            <person name="Yang A.I."/>
            <person name="Shin N.-R."/>
        </authorList>
    </citation>
    <scope>NUCLEOTIDE SEQUENCE</scope>
    <source>
        <strain evidence="2">A2M4</strain>
    </source>
</reference>